<comment type="caution">
    <text evidence="3">The sequence shown here is derived from an EMBL/GenBank/DDBJ whole genome shotgun (WGS) entry which is preliminary data.</text>
</comment>
<evidence type="ECO:0000256" key="1">
    <source>
        <dbReference type="SAM" id="MobiDB-lite"/>
    </source>
</evidence>
<evidence type="ECO:0000256" key="2">
    <source>
        <dbReference type="SAM" id="Phobius"/>
    </source>
</evidence>
<evidence type="ECO:0000313" key="3">
    <source>
        <dbReference type="EMBL" id="KAJ3834318.1"/>
    </source>
</evidence>
<sequence>MNLKAKFLLLDIASRFVGLVCGQIALEDSSSLALLTFTASIESSSEMDPATTAQASGTFPTTSLESLDSTTQSKSNHTDVVLPVTLVIVFLVILCLGLLYVFRRRWLRRNRFFGKPYPDSPVTTPSILSFSAGFSVNSDDHRSGYKAIPNPYTYYIPPPALVRSTSPQLSVSTSLLSLPKSLYVSVP</sequence>
<organism evidence="3 4">
    <name type="scientific">Lentinula raphanica</name>
    <dbReference type="NCBI Taxonomy" id="153919"/>
    <lineage>
        <taxon>Eukaryota</taxon>
        <taxon>Fungi</taxon>
        <taxon>Dikarya</taxon>
        <taxon>Basidiomycota</taxon>
        <taxon>Agaricomycotina</taxon>
        <taxon>Agaricomycetes</taxon>
        <taxon>Agaricomycetidae</taxon>
        <taxon>Agaricales</taxon>
        <taxon>Marasmiineae</taxon>
        <taxon>Omphalotaceae</taxon>
        <taxon>Lentinula</taxon>
    </lineage>
</organism>
<protein>
    <submittedName>
        <fullName evidence="3">Uncharacterized protein</fullName>
    </submittedName>
</protein>
<keyword evidence="2" id="KW-0472">Membrane</keyword>
<dbReference type="Proteomes" id="UP001163846">
    <property type="component" value="Unassembled WGS sequence"/>
</dbReference>
<feature type="region of interest" description="Disordered" evidence="1">
    <location>
        <begin position="46"/>
        <end position="71"/>
    </location>
</feature>
<keyword evidence="2" id="KW-0812">Transmembrane</keyword>
<dbReference type="EMBL" id="MU806549">
    <property type="protein sequence ID" value="KAJ3834318.1"/>
    <property type="molecule type" value="Genomic_DNA"/>
</dbReference>
<evidence type="ECO:0000313" key="4">
    <source>
        <dbReference type="Proteomes" id="UP001163846"/>
    </source>
</evidence>
<reference evidence="3" key="1">
    <citation type="submission" date="2022-08" db="EMBL/GenBank/DDBJ databases">
        <authorList>
            <consortium name="DOE Joint Genome Institute"/>
            <person name="Min B."/>
            <person name="Riley R."/>
            <person name="Sierra-Patev S."/>
            <person name="Naranjo-Ortiz M."/>
            <person name="Looney B."/>
            <person name="Konkel Z."/>
            <person name="Slot J.C."/>
            <person name="Sakamoto Y."/>
            <person name="Steenwyk J.L."/>
            <person name="Rokas A."/>
            <person name="Carro J."/>
            <person name="Camarero S."/>
            <person name="Ferreira P."/>
            <person name="Molpeceres G."/>
            <person name="Ruiz-Duenas F.J."/>
            <person name="Serrano A."/>
            <person name="Henrissat B."/>
            <person name="Drula E."/>
            <person name="Hughes K.W."/>
            <person name="Mata J.L."/>
            <person name="Ishikawa N.K."/>
            <person name="Vargas-Isla R."/>
            <person name="Ushijima S."/>
            <person name="Smith C.A."/>
            <person name="Ahrendt S."/>
            <person name="Andreopoulos W."/>
            <person name="He G."/>
            <person name="Labutti K."/>
            <person name="Lipzen A."/>
            <person name="Ng V."/>
            <person name="Sandor L."/>
            <person name="Barry K."/>
            <person name="Martinez A.T."/>
            <person name="Xiao Y."/>
            <person name="Gibbons J.G."/>
            <person name="Terashima K."/>
            <person name="Hibbett D.S."/>
            <person name="Grigoriev I.V."/>
        </authorList>
    </citation>
    <scope>NUCLEOTIDE SEQUENCE</scope>
    <source>
        <strain evidence="3">TFB9207</strain>
    </source>
</reference>
<keyword evidence="4" id="KW-1185">Reference proteome</keyword>
<gene>
    <name evidence="3" type="ORF">F5878DRAFT_630821</name>
</gene>
<proteinExistence type="predicted"/>
<feature type="transmembrane region" description="Helical" evidence="2">
    <location>
        <begin position="7"/>
        <end position="26"/>
    </location>
</feature>
<accession>A0AA38P116</accession>
<name>A0AA38P116_9AGAR</name>
<keyword evidence="2" id="KW-1133">Transmembrane helix</keyword>
<feature type="transmembrane region" description="Helical" evidence="2">
    <location>
        <begin position="80"/>
        <end position="102"/>
    </location>
</feature>
<dbReference type="AlphaFoldDB" id="A0AA38P116"/>